<dbReference type="PANTHER" id="PTHR39063:SF1">
    <property type="entry name" value="OFD1 CENTRIOLE AND CENTRIOLAR SATELLITE PROTEIN"/>
    <property type="match status" value="1"/>
</dbReference>
<keyword evidence="1" id="KW-0175">Coiled coil</keyword>
<evidence type="ECO:0000313" key="5">
    <source>
        <dbReference type="Proteomes" id="UP000317494"/>
    </source>
</evidence>
<dbReference type="InterPro" id="IPR055289">
    <property type="entry name" value="OFD1"/>
</dbReference>
<dbReference type="PANTHER" id="PTHR39063">
    <property type="entry name" value="ORAL-FACIAL-DIGITAL SYNDROME 1 PROTEIN HOMOLOG"/>
    <property type="match status" value="1"/>
</dbReference>
<dbReference type="AlphaFoldDB" id="A0A507D1A7"/>
<dbReference type="EMBL" id="QEAM01000147">
    <property type="protein sequence ID" value="TPX45249.1"/>
    <property type="molecule type" value="Genomic_DNA"/>
</dbReference>
<proteinExistence type="predicted"/>
<dbReference type="STRING" id="286115.A0A507D1A7"/>
<accession>A0A507D1A7</accession>
<dbReference type="GO" id="GO:0005576">
    <property type="term" value="C:extracellular region"/>
    <property type="evidence" value="ECO:0007669"/>
    <property type="project" value="GOC"/>
</dbReference>
<dbReference type="Proteomes" id="UP000320475">
    <property type="component" value="Unassembled WGS sequence"/>
</dbReference>
<dbReference type="EMBL" id="QEAN01000059">
    <property type="protein sequence ID" value="TPX51015.1"/>
    <property type="molecule type" value="Genomic_DNA"/>
</dbReference>
<feature type="compositionally biased region" description="Low complexity" evidence="2">
    <location>
        <begin position="694"/>
        <end position="713"/>
    </location>
</feature>
<evidence type="ECO:0000313" key="6">
    <source>
        <dbReference type="Proteomes" id="UP000320475"/>
    </source>
</evidence>
<dbReference type="GO" id="GO:0036064">
    <property type="term" value="C:ciliary basal body"/>
    <property type="evidence" value="ECO:0007669"/>
    <property type="project" value="TreeGrafter"/>
</dbReference>
<reference evidence="5 6" key="1">
    <citation type="journal article" date="2019" name="Sci. Rep.">
        <title>Comparative genomics of chytrid fungi reveal insights into the obligate biotrophic and pathogenic lifestyle of Synchytrium endobioticum.</title>
        <authorList>
            <person name="van de Vossenberg B.T.L.H."/>
            <person name="Warris S."/>
            <person name="Nguyen H.D.T."/>
            <person name="van Gent-Pelzer M.P.E."/>
            <person name="Joly D.L."/>
            <person name="van de Geest H.C."/>
            <person name="Bonants P.J.M."/>
            <person name="Smith D.S."/>
            <person name="Levesque C.A."/>
            <person name="van der Lee T.A.J."/>
        </authorList>
    </citation>
    <scope>NUCLEOTIDE SEQUENCE [LARGE SCALE GENOMIC DNA]</scope>
    <source>
        <strain evidence="3 6">LEV6574</strain>
        <strain evidence="4 5">MB42</strain>
    </source>
</reference>
<protein>
    <submittedName>
        <fullName evidence="3">Uncharacterized protein</fullName>
    </submittedName>
</protein>
<feature type="region of interest" description="Disordered" evidence="2">
    <location>
        <begin position="688"/>
        <end position="721"/>
    </location>
</feature>
<sequence length="921" mass="104348">MLLPNQKLPLSFDETHSAPELRAKLFEALHSTGIADKIKAQIRASLIEQLRQRSQLPPSAPSTESSKNGGSLFLRAADSIVVEYLSSRGFDFTMSVFMPECGLTMTNQVLSEREIWKVLHLERPVGALADLKRTIADDEDQTPFLVRLLDGMAHLSEITISNREVQTDPSPVELFDWTARNADREFMKRSNDMAHSHVLVLEERMLRYQQEVDSRMKQDLEEQLKRFKETEMVHMRVQERKRYQEDLAQARAEFERIDLERRSKTLEWEQQERHRLEEREKELERQNMDLRQRLLSESNRVVLAEAAHRNEAELSARELRNEKEALQRRHEEALAQISELQKFKDRYAEKMQDAIAQHKIDLNREHANVLSSVEIEKTKLEAERALLAERARQVDSAAQQVAAAQAEVEGVQNALRQAREKLAEERKERDNANAMLKELQIQIQNQKSSTALEYEIQSLKRQLLESEKTAEKRQDEYQGLLKSLMAPKNEVETELAKARKGEGRWQRECQQLVVKLDMELTRNEDLQQKYEDELLRVKELQREVADLRLLLHQAQSALALDIGRARRGDDDVVAGVSSDSWKVAGYNDVPQPHLSPYLASSQPSRGGYRLPDPLRYVNSSPLSKSLNLPATSPTQHRPMAPSHPPASSNYQPLQLPELGLAFSGRGADPLLDLPELVVKDPVVAKMNTRKDETTTTTSGRASSSDKSSNGASSYKKDRMAKIPVIPKSSDSQIRYDNLIDKATIAAAARVNLRQQQPLQKTTASDTFFEMYTPDTRYNEDEYEYNNDSEKQAGQAQATVQPEVVQKAAELKKAVDDVDELAADPLMQKYLAIVKERREREKALQNSAASPEPGVTKDAPPTVPSDNFKPNSTLPQMSSYNSSSVETSGSADERSRSAAFGAGATNDEVSAPSYDDSESSQW</sequence>
<dbReference type="Proteomes" id="UP000317494">
    <property type="component" value="Unassembled WGS sequence"/>
</dbReference>
<evidence type="ECO:0000313" key="4">
    <source>
        <dbReference type="EMBL" id="TPX51015.1"/>
    </source>
</evidence>
<dbReference type="GO" id="GO:0060287">
    <property type="term" value="P:epithelial cilium movement involved in determination of left/right asymmetry"/>
    <property type="evidence" value="ECO:0007669"/>
    <property type="project" value="TreeGrafter"/>
</dbReference>
<keyword evidence="5" id="KW-1185">Reference proteome</keyword>
<feature type="region of interest" description="Disordered" evidence="2">
    <location>
        <begin position="592"/>
        <end position="652"/>
    </location>
</feature>
<dbReference type="OrthoDB" id="206339at2759"/>
<evidence type="ECO:0000256" key="1">
    <source>
        <dbReference type="SAM" id="Coils"/>
    </source>
</evidence>
<gene>
    <name evidence="3" type="ORF">SeLEV6574_g03974</name>
    <name evidence="4" type="ORF">SeMB42_g02048</name>
</gene>
<organism evidence="3 6">
    <name type="scientific">Synchytrium endobioticum</name>
    <dbReference type="NCBI Taxonomy" id="286115"/>
    <lineage>
        <taxon>Eukaryota</taxon>
        <taxon>Fungi</taxon>
        <taxon>Fungi incertae sedis</taxon>
        <taxon>Chytridiomycota</taxon>
        <taxon>Chytridiomycota incertae sedis</taxon>
        <taxon>Chytridiomycetes</taxon>
        <taxon>Synchytriales</taxon>
        <taxon>Synchytriaceae</taxon>
        <taxon>Synchytrium</taxon>
    </lineage>
</organism>
<feature type="coiled-coil region" evidence="1">
    <location>
        <begin position="240"/>
        <end position="476"/>
    </location>
</feature>
<evidence type="ECO:0000256" key="2">
    <source>
        <dbReference type="SAM" id="MobiDB-lite"/>
    </source>
</evidence>
<dbReference type="Pfam" id="PF16045">
    <property type="entry name" value="LisH_2"/>
    <property type="match status" value="1"/>
</dbReference>
<dbReference type="PROSITE" id="PS50896">
    <property type="entry name" value="LISH"/>
    <property type="match status" value="1"/>
</dbReference>
<feature type="compositionally biased region" description="Low complexity" evidence="2">
    <location>
        <begin position="618"/>
        <end position="629"/>
    </location>
</feature>
<name>A0A507D1A7_9FUNG</name>
<feature type="region of interest" description="Disordered" evidence="2">
    <location>
        <begin position="838"/>
        <end position="921"/>
    </location>
</feature>
<comment type="caution">
    <text evidence="3">The sequence shown here is derived from an EMBL/GenBank/DDBJ whole genome shotgun (WGS) entry which is preliminary data.</text>
</comment>
<evidence type="ECO:0000313" key="3">
    <source>
        <dbReference type="EMBL" id="TPX45249.1"/>
    </source>
</evidence>
<feature type="compositionally biased region" description="Polar residues" evidence="2">
    <location>
        <begin position="863"/>
        <end position="889"/>
    </location>
</feature>
<feature type="coiled-coil region" evidence="1">
    <location>
        <begin position="523"/>
        <end position="557"/>
    </location>
</feature>
<dbReference type="VEuPathDB" id="FungiDB:SeMB42_g02048"/>
<dbReference type="InterPro" id="IPR006594">
    <property type="entry name" value="LisH"/>
</dbReference>